<dbReference type="AlphaFoldDB" id="A0ABD1DGV1"/>
<protein>
    <submittedName>
        <fullName evidence="3">Uncharacterized protein</fullName>
    </submittedName>
</protein>
<evidence type="ECO:0000313" key="4">
    <source>
        <dbReference type="Proteomes" id="UP001562425"/>
    </source>
</evidence>
<feature type="compositionally biased region" description="Polar residues" evidence="1">
    <location>
        <begin position="21"/>
        <end position="33"/>
    </location>
</feature>
<feature type="transmembrane region" description="Helical" evidence="2">
    <location>
        <begin position="44"/>
        <end position="62"/>
    </location>
</feature>
<evidence type="ECO:0000256" key="2">
    <source>
        <dbReference type="SAM" id="Phobius"/>
    </source>
</evidence>
<evidence type="ECO:0000313" key="3">
    <source>
        <dbReference type="EMBL" id="KAL1398905.1"/>
    </source>
</evidence>
<gene>
    <name evidence="3" type="ORF">pipiens_008601</name>
</gene>
<keyword evidence="4" id="KW-1185">Reference proteome</keyword>
<proteinExistence type="predicted"/>
<accession>A0ABD1DGV1</accession>
<comment type="caution">
    <text evidence="3">The sequence shown here is derived from an EMBL/GenBank/DDBJ whole genome shotgun (WGS) entry which is preliminary data.</text>
</comment>
<feature type="region of interest" description="Disordered" evidence="1">
    <location>
        <begin position="1"/>
        <end position="33"/>
    </location>
</feature>
<reference evidence="3 4" key="1">
    <citation type="submission" date="2024-05" db="EMBL/GenBank/DDBJ databases">
        <title>Culex pipiens pipiens assembly and annotation.</title>
        <authorList>
            <person name="Alout H."/>
            <person name="Durand T."/>
        </authorList>
    </citation>
    <scope>NUCLEOTIDE SEQUENCE [LARGE SCALE GENOMIC DNA]</scope>
    <source>
        <strain evidence="3">HA-2024</strain>
        <tissue evidence="3">Whole body</tissue>
    </source>
</reference>
<keyword evidence="2" id="KW-0472">Membrane</keyword>
<sequence length="71" mass="7960">MRPNPSLPRRHPEPIPGPIFNPQTPTTQPVKENPKATLQMSLRIGGSIICITIVFYLLYLALHRRHLPAGP</sequence>
<name>A0ABD1DGV1_CULPP</name>
<organism evidence="3 4">
    <name type="scientific">Culex pipiens pipiens</name>
    <name type="common">Northern house mosquito</name>
    <dbReference type="NCBI Taxonomy" id="38569"/>
    <lineage>
        <taxon>Eukaryota</taxon>
        <taxon>Metazoa</taxon>
        <taxon>Ecdysozoa</taxon>
        <taxon>Arthropoda</taxon>
        <taxon>Hexapoda</taxon>
        <taxon>Insecta</taxon>
        <taxon>Pterygota</taxon>
        <taxon>Neoptera</taxon>
        <taxon>Endopterygota</taxon>
        <taxon>Diptera</taxon>
        <taxon>Nematocera</taxon>
        <taxon>Culicoidea</taxon>
        <taxon>Culicidae</taxon>
        <taxon>Culicinae</taxon>
        <taxon>Culicini</taxon>
        <taxon>Culex</taxon>
        <taxon>Culex</taxon>
    </lineage>
</organism>
<keyword evidence="2" id="KW-0812">Transmembrane</keyword>
<dbReference type="Proteomes" id="UP001562425">
    <property type="component" value="Unassembled WGS sequence"/>
</dbReference>
<keyword evidence="2" id="KW-1133">Transmembrane helix</keyword>
<evidence type="ECO:0000256" key="1">
    <source>
        <dbReference type="SAM" id="MobiDB-lite"/>
    </source>
</evidence>
<dbReference type="EMBL" id="JBEHCU010005726">
    <property type="protein sequence ID" value="KAL1398905.1"/>
    <property type="molecule type" value="Genomic_DNA"/>
</dbReference>